<keyword evidence="3" id="KW-1185">Reference proteome</keyword>
<dbReference type="Pfam" id="PF03372">
    <property type="entry name" value="Exo_endo_phos"/>
    <property type="match status" value="1"/>
</dbReference>
<reference evidence="2 3" key="1">
    <citation type="submission" date="2018-11" db="EMBL/GenBank/DDBJ databases">
        <title>Cryobacterium sp. nov., isolated from rhizosphere soil of lettuce.</title>
        <authorList>
            <person name="Wang Y."/>
        </authorList>
    </citation>
    <scope>NUCLEOTIDE SEQUENCE [LARGE SCALE GENOMIC DNA]</scope>
    <source>
        <strain evidence="2 3">NEAU-85</strain>
    </source>
</reference>
<dbReference type="AlphaFoldDB" id="A0A3M8LPY5"/>
<organism evidence="2 3">
    <name type="scientific">Cryobacterium tepidiphilum</name>
    <dbReference type="NCBI Taxonomy" id="2486026"/>
    <lineage>
        <taxon>Bacteria</taxon>
        <taxon>Bacillati</taxon>
        <taxon>Actinomycetota</taxon>
        <taxon>Actinomycetes</taxon>
        <taxon>Micrococcales</taxon>
        <taxon>Microbacteriaceae</taxon>
        <taxon>Cryobacterium</taxon>
    </lineage>
</organism>
<evidence type="ECO:0000259" key="1">
    <source>
        <dbReference type="Pfam" id="PF03372"/>
    </source>
</evidence>
<dbReference type="EMBL" id="RDSR01000003">
    <property type="protein sequence ID" value="RNE66794.1"/>
    <property type="molecule type" value="Genomic_DNA"/>
</dbReference>
<accession>A0A3M8LPY5</accession>
<dbReference type="GO" id="GO:0004519">
    <property type="term" value="F:endonuclease activity"/>
    <property type="evidence" value="ECO:0007669"/>
    <property type="project" value="UniProtKB-KW"/>
</dbReference>
<keyword evidence="2" id="KW-0269">Exonuclease</keyword>
<sequence>MHAFSMCASEDGSMKIVSLNLRGFFDWEARLPRILRYVEREQPDLVLLQEVVYLPEVSPFTQLDLLNQAAGFPHRHSSISRLQRGEDNGPYREGLGVLSRFPVTGTETLVLLHEEDDPHNRLVQFFDISNGAVWKFANVHLSVRDDYAVHHLEEVLGILRSRGEKRIIGGDFNVNHLERHAHLWRDDYVLTTEIEHYVSFAHSRQANDYFLVPKEYELGSIDLSEDGLSDHRALAVDVLPID</sequence>
<keyword evidence="2" id="KW-0540">Nuclease</keyword>
<evidence type="ECO:0000313" key="2">
    <source>
        <dbReference type="EMBL" id="RNE66794.1"/>
    </source>
</evidence>
<dbReference type="GO" id="GO:0004527">
    <property type="term" value="F:exonuclease activity"/>
    <property type="evidence" value="ECO:0007669"/>
    <property type="project" value="UniProtKB-KW"/>
</dbReference>
<keyword evidence="2" id="KW-0378">Hydrolase</keyword>
<name>A0A3M8LPY5_9MICO</name>
<protein>
    <submittedName>
        <fullName evidence="2">Endonuclease/exonuclease/phosphatase family protein</fullName>
    </submittedName>
</protein>
<evidence type="ECO:0000313" key="3">
    <source>
        <dbReference type="Proteomes" id="UP000279859"/>
    </source>
</evidence>
<proteinExistence type="predicted"/>
<dbReference type="InterPro" id="IPR005135">
    <property type="entry name" value="Endo/exonuclease/phosphatase"/>
</dbReference>
<gene>
    <name evidence="2" type="ORF">EEJ31_03180</name>
</gene>
<feature type="domain" description="Endonuclease/exonuclease/phosphatase" evidence="1">
    <location>
        <begin position="18"/>
        <end position="231"/>
    </location>
</feature>
<dbReference type="Proteomes" id="UP000279859">
    <property type="component" value="Unassembled WGS sequence"/>
</dbReference>
<dbReference type="SUPFAM" id="SSF56219">
    <property type="entry name" value="DNase I-like"/>
    <property type="match status" value="1"/>
</dbReference>
<dbReference type="Gene3D" id="3.60.10.10">
    <property type="entry name" value="Endonuclease/exonuclease/phosphatase"/>
    <property type="match status" value="1"/>
</dbReference>
<keyword evidence="2" id="KW-0255">Endonuclease</keyword>
<comment type="caution">
    <text evidence="2">The sequence shown here is derived from an EMBL/GenBank/DDBJ whole genome shotgun (WGS) entry which is preliminary data.</text>
</comment>
<dbReference type="InterPro" id="IPR036691">
    <property type="entry name" value="Endo/exonu/phosph_ase_sf"/>
</dbReference>